<name>A0A1J3GBR1_NOCCA</name>
<gene>
    <name evidence="1" type="ORF">LE_TR4486_c6_g1_i1_g.14808</name>
</gene>
<sequence length="103" mass="11805">MPLGYLKRLCFFEIPEAYATHFSEDSPRREMQLPANKKPQDQLFLLYLNSLEIYTFIQIPQSGANENAVAAYGLSRIMCGLKCSITGYSYTSKNYVFMAERLS</sequence>
<accession>A0A1J3GBR1</accession>
<proteinExistence type="predicted"/>
<organism evidence="1">
    <name type="scientific">Noccaea caerulescens</name>
    <name type="common">Alpine penny-cress</name>
    <name type="synonym">Thlaspi caerulescens</name>
    <dbReference type="NCBI Taxonomy" id="107243"/>
    <lineage>
        <taxon>Eukaryota</taxon>
        <taxon>Viridiplantae</taxon>
        <taxon>Streptophyta</taxon>
        <taxon>Embryophyta</taxon>
        <taxon>Tracheophyta</taxon>
        <taxon>Spermatophyta</taxon>
        <taxon>Magnoliopsida</taxon>
        <taxon>eudicotyledons</taxon>
        <taxon>Gunneridae</taxon>
        <taxon>Pentapetalae</taxon>
        <taxon>rosids</taxon>
        <taxon>malvids</taxon>
        <taxon>Brassicales</taxon>
        <taxon>Brassicaceae</taxon>
        <taxon>Coluteocarpeae</taxon>
        <taxon>Noccaea</taxon>
    </lineage>
</organism>
<evidence type="ECO:0000313" key="1">
    <source>
        <dbReference type="EMBL" id="JAU53607.1"/>
    </source>
</evidence>
<dbReference type="AlphaFoldDB" id="A0A1J3GBR1"/>
<protein>
    <submittedName>
        <fullName evidence="1">Uncharacterized protein</fullName>
    </submittedName>
</protein>
<reference evidence="1" key="1">
    <citation type="submission" date="2016-07" db="EMBL/GenBank/DDBJ databases">
        <title>De novo transcriptome assembly of four accessions of the metal hyperaccumulator plant Noccaea caerulescens.</title>
        <authorList>
            <person name="Blande D."/>
            <person name="Halimaa P."/>
            <person name="Tervahauta A.I."/>
            <person name="Aarts M.G."/>
            <person name="Karenlampi S.O."/>
        </authorList>
    </citation>
    <scope>NUCLEOTIDE SEQUENCE</scope>
</reference>
<dbReference type="EMBL" id="GEVL01023734">
    <property type="protein sequence ID" value="JAU53607.1"/>
    <property type="molecule type" value="Transcribed_RNA"/>
</dbReference>